<dbReference type="InterPro" id="IPR013699">
    <property type="entry name" value="Signal_recog_part_SRP72_RNA-bd"/>
</dbReference>
<evidence type="ECO:0000256" key="3">
    <source>
        <dbReference type="ARBA" id="ARBA00007676"/>
    </source>
</evidence>
<keyword evidence="12" id="KW-0175">Coiled coil</keyword>
<dbReference type="Proteomes" id="UP000663879">
    <property type="component" value="Unassembled WGS sequence"/>
</dbReference>
<comment type="function">
    <text evidence="11">Component of the signal recognition particle (SRP) complex, a ribonucleoprotein complex that mediates the cotranslational targeting of secretory and membrane proteins to the endoplasmic reticulum (ER).</text>
</comment>
<gene>
    <name evidence="15" type="ORF">OXX778_LOCUS6378</name>
</gene>
<evidence type="ECO:0000313" key="16">
    <source>
        <dbReference type="Proteomes" id="UP000663879"/>
    </source>
</evidence>
<comment type="caution">
    <text evidence="15">The sequence shown here is derived from an EMBL/GenBank/DDBJ whole genome shotgun (WGS) entry which is preliminary data.</text>
</comment>
<reference evidence="15" key="1">
    <citation type="submission" date="2021-02" db="EMBL/GenBank/DDBJ databases">
        <authorList>
            <person name="Nowell W R."/>
        </authorList>
    </citation>
    <scope>NUCLEOTIDE SEQUENCE</scope>
    <source>
        <strain evidence="15">Ploen Becks lab</strain>
    </source>
</reference>
<dbReference type="OrthoDB" id="5421607at2759"/>
<keyword evidence="9 11" id="KW-0733">Signal recognition particle</keyword>
<feature type="compositionally biased region" description="Basic residues" evidence="13">
    <location>
        <begin position="645"/>
        <end position="655"/>
    </location>
</feature>
<evidence type="ECO:0000256" key="8">
    <source>
        <dbReference type="ARBA" id="ARBA00022824"/>
    </source>
</evidence>
<evidence type="ECO:0000256" key="4">
    <source>
        <dbReference type="ARBA" id="ARBA00018350"/>
    </source>
</evidence>
<feature type="compositionally biased region" description="Polar residues" evidence="13">
    <location>
        <begin position="608"/>
        <end position="631"/>
    </location>
</feature>
<proteinExistence type="inferred from homology"/>
<dbReference type="GO" id="GO:0005783">
    <property type="term" value="C:endoplasmic reticulum"/>
    <property type="evidence" value="ECO:0007669"/>
    <property type="project" value="UniProtKB-SubCell"/>
</dbReference>
<name>A0A813SU33_9BILA</name>
<evidence type="ECO:0000256" key="2">
    <source>
        <dbReference type="ARBA" id="ARBA00004496"/>
    </source>
</evidence>
<keyword evidence="10 11" id="KW-0687">Ribonucleoprotein</keyword>
<feature type="region of interest" description="Disordered" evidence="13">
    <location>
        <begin position="591"/>
        <end position="655"/>
    </location>
</feature>
<evidence type="ECO:0000256" key="6">
    <source>
        <dbReference type="ARBA" id="ARBA00022737"/>
    </source>
</evidence>
<dbReference type="InterPro" id="IPR019734">
    <property type="entry name" value="TPR_rpt"/>
</dbReference>
<keyword evidence="7" id="KW-0802">TPR repeat</keyword>
<feature type="compositionally biased region" description="Basic residues" evidence="13">
    <location>
        <begin position="591"/>
        <end position="601"/>
    </location>
</feature>
<sequence length="655" mass="74772">MSDKNADQIKALYTELHKIAPTQDWERILKIAKKILGLSVTEKKAFHCKTVCLIHLDKFDEALTGIERNPDAQDLYFEKAYCEYRLNRVQESYNTLIQCKNMTHKEKELLAQVTYKLEKFNESYDVYRDLVKNIDDEYDNERKTNFSAVVAALRTSDPSSTKDLDMSENENQTYELCYNSACIAISKGKYDEAEEKLKKAEVMCQETFEDEEDQEFVESEKAIIRIQLAFCLQKLGKIDDALKLYNNVTKNKPADLSVNAVASNNLVCINKDQNIFDSRKKLKAATSSDLDTKLNSMQRSVIAYNEILFSIITNQRDASQKLLEQYKTKFDNKEKYAMLKVVQLYKEKKFSECEKLLSELVKSGKASSVLKFYLIQVLLTQGKQSEAVEIFKSLDEYNTFKLGVVSAMVVLFKHLNDKTSITNLFSEAVNHFTKLNPNAKELEVYMRENSNYQTESGNLQKACEMLEKMRTFRPKDFRILSKLINLYSKFDGEKAKALSKELPSLEDVAADSDVDVDSLESNFSLLNSKFARSKTVASTGPKSPDQSKAGETSVKPKKKKKNRKVKLPKNYNPNIPLDPERWIPLRERSYYKGRRNKKRNQIGKGTQGAVSTKESAPAQPQSPKPGSTATPDMSAPKPKLPAGAQKKKKKSNNKW</sequence>
<dbReference type="Pfam" id="PF17004">
    <property type="entry name" value="SRP_TPR_like"/>
    <property type="match status" value="1"/>
</dbReference>
<dbReference type="SUPFAM" id="SSF48452">
    <property type="entry name" value="TPR-like"/>
    <property type="match status" value="1"/>
</dbReference>
<dbReference type="GO" id="GO:0005786">
    <property type="term" value="C:signal recognition particle, endoplasmic reticulum targeting"/>
    <property type="evidence" value="ECO:0007669"/>
    <property type="project" value="UniProtKB-UniRule"/>
</dbReference>
<dbReference type="GO" id="GO:0043022">
    <property type="term" value="F:ribosome binding"/>
    <property type="evidence" value="ECO:0007669"/>
    <property type="project" value="TreeGrafter"/>
</dbReference>
<feature type="region of interest" description="Disordered" evidence="13">
    <location>
        <begin position="533"/>
        <end position="579"/>
    </location>
</feature>
<dbReference type="InterPro" id="IPR026270">
    <property type="entry name" value="SRP72"/>
</dbReference>
<evidence type="ECO:0000256" key="1">
    <source>
        <dbReference type="ARBA" id="ARBA00004240"/>
    </source>
</evidence>
<feature type="compositionally biased region" description="Polar residues" evidence="13">
    <location>
        <begin position="535"/>
        <end position="550"/>
    </location>
</feature>
<feature type="domain" description="Signal recognition particle SRP72 subunit RNA-binding" evidence="14">
    <location>
        <begin position="542"/>
        <end position="592"/>
    </location>
</feature>
<dbReference type="SMART" id="SM00028">
    <property type="entry name" value="TPR"/>
    <property type="match status" value="2"/>
</dbReference>
<evidence type="ECO:0000256" key="11">
    <source>
        <dbReference type="PIRNR" id="PIRNR038922"/>
    </source>
</evidence>
<dbReference type="InterPro" id="IPR031545">
    <property type="entry name" value="SRP72_TPR-like"/>
</dbReference>
<evidence type="ECO:0000259" key="14">
    <source>
        <dbReference type="Pfam" id="PF08492"/>
    </source>
</evidence>
<dbReference type="PANTHER" id="PTHR14094:SF9">
    <property type="entry name" value="SIGNAL RECOGNITION PARTICLE SUBUNIT SRP72"/>
    <property type="match status" value="1"/>
</dbReference>
<evidence type="ECO:0000313" key="15">
    <source>
        <dbReference type="EMBL" id="CAF0799244.1"/>
    </source>
</evidence>
<dbReference type="GO" id="GO:0008312">
    <property type="term" value="F:7S RNA binding"/>
    <property type="evidence" value="ECO:0007669"/>
    <property type="project" value="InterPro"/>
</dbReference>
<accession>A0A813SU33</accession>
<keyword evidence="16" id="KW-1185">Reference proteome</keyword>
<dbReference type="FunFam" id="1.25.40.10:FF:000062">
    <property type="entry name" value="Signal recognition particle subunit SRP72"/>
    <property type="match status" value="1"/>
</dbReference>
<dbReference type="InterPro" id="IPR011990">
    <property type="entry name" value="TPR-like_helical_dom_sf"/>
</dbReference>
<keyword evidence="5 11" id="KW-0963">Cytoplasm</keyword>
<comment type="subcellular location">
    <subcellularLocation>
        <location evidence="2 11">Cytoplasm</location>
    </subcellularLocation>
    <subcellularLocation>
        <location evidence="1">Endoplasmic reticulum</location>
    </subcellularLocation>
</comment>
<evidence type="ECO:0000256" key="5">
    <source>
        <dbReference type="ARBA" id="ARBA00022490"/>
    </source>
</evidence>
<feature type="compositionally biased region" description="Basic residues" evidence="13">
    <location>
        <begin position="555"/>
        <end position="567"/>
    </location>
</feature>
<organism evidence="15 16">
    <name type="scientific">Brachionus calyciflorus</name>
    <dbReference type="NCBI Taxonomy" id="104777"/>
    <lineage>
        <taxon>Eukaryota</taxon>
        <taxon>Metazoa</taxon>
        <taxon>Spiralia</taxon>
        <taxon>Gnathifera</taxon>
        <taxon>Rotifera</taxon>
        <taxon>Eurotatoria</taxon>
        <taxon>Monogononta</taxon>
        <taxon>Pseudotrocha</taxon>
        <taxon>Ploima</taxon>
        <taxon>Brachionidae</taxon>
        <taxon>Brachionus</taxon>
    </lineage>
</organism>
<dbReference type="Gene3D" id="1.25.40.10">
    <property type="entry name" value="Tetratricopeptide repeat domain"/>
    <property type="match status" value="3"/>
</dbReference>
<keyword evidence="8" id="KW-0256">Endoplasmic reticulum</keyword>
<dbReference type="EMBL" id="CAJNOC010000751">
    <property type="protein sequence ID" value="CAF0799244.1"/>
    <property type="molecule type" value="Genomic_DNA"/>
</dbReference>
<feature type="compositionally biased region" description="Low complexity" evidence="13">
    <location>
        <begin position="635"/>
        <end position="644"/>
    </location>
</feature>
<comment type="similarity">
    <text evidence="3 11">Belongs to the SRP72 family.</text>
</comment>
<evidence type="ECO:0000256" key="7">
    <source>
        <dbReference type="ARBA" id="ARBA00022803"/>
    </source>
</evidence>
<dbReference type="PIRSF" id="PIRSF038922">
    <property type="entry name" value="SRP72"/>
    <property type="match status" value="1"/>
</dbReference>
<protein>
    <recommendedName>
        <fullName evidence="4 11">Signal recognition particle subunit SRP72</fullName>
    </recommendedName>
</protein>
<feature type="coiled-coil region" evidence="12">
    <location>
        <begin position="183"/>
        <end position="210"/>
    </location>
</feature>
<keyword evidence="6" id="KW-0677">Repeat</keyword>
<evidence type="ECO:0000256" key="9">
    <source>
        <dbReference type="ARBA" id="ARBA00023135"/>
    </source>
</evidence>
<evidence type="ECO:0000256" key="12">
    <source>
        <dbReference type="SAM" id="Coils"/>
    </source>
</evidence>
<dbReference type="PANTHER" id="PTHR14094">
    <property type="entry name" value="SIGNAL RECOGNITION PARTICLE 72"/>
    <property type="match status" value="1"/>
</dbReference>
<dbReference type="AlphaFoldDB" id="A0A813SU33"/>
<dbReference type="GO" id="GO:0006614">
    <property type="term" value="P:SRP-dependent cotranslational protein targeting to membrane"/>
    <property type="evidence" value="ECO:0007669"/>
    <property type="project" value="UniProtKB-UniRule"/>
</dbReference>
<evidence type="ECO:0000256" key="13">
    <source>
        <dbReference type="SAM" id="MobiDB-lite"/>
    </source>
</evidence>
<evidence type="ECO:0000256" key="10">
    <source>
        <dbReference type="ARBA" id="ARBA00023274"/>
    </source>
</evidence>
<dbReference type="Pfam" id="PF08492">
    <property type="entry name" value="SRP72"/>
    <property type="match status" value="1"/>
</dbReference>